<organism evidence="1 2">
    <name type="scientific">Caerostris extrusa</name>
    <name type="common">Bark spider</name>
    <name type="synonym">Caerostris bankana</name>
    <dbReference type="NCBI Taxonomy" id="172846"/>
    <lineage>
        <taxon>Eukaryota</taxon>
        <taxon>Metazoa</taxon>
        <taxon>Ecdysozoa</taxon>
        <taxon>Arthropoda</taxon>
        <taxon>Chelicerata</taxon>
        <taxon>Arachnida</taxon>
        <taxon>Araneae</taxon>
        <taxon>Araneomorphae</taxon>
        <taxon>Entelegynae</taxon>
        <taxon>Araneoidea</taxon>
        <taxon>Araneidae</taxon>
        <taxon>Caerostris</taxon>
    </lineage>
</organism>
<keyword evidence="2" id="KW-1185">Reference proteome</keyword>
<evidence type="ECO:0000313" key="1">
    <source>
        <dbReference type="EMBL" id="GIY82722.1"/>
    </source>
</evidence>
<accession>A0AAV4WJA3</accession>
<reference evidence="1 2" key="1">
    <citation type="submission" date="2021-06" db="EMBL/GenBank/DDBJ databases">
        <title>Caerostris extrusa draft genome.</title>
        <authorList>
            <person name="Kono N."/>
            <person name="Arakawa K."/>
        </authorList>
    </citation>
    <scope>NUCLEOTIDE SEQUENCE [LARGE SCALE GENOMIC DNA]</scope>
</reference>
<protein>
    <submittedName>
        <fullName evidence="1">Uncharacterized protein</fullName>
    </submittedName>
</protein>
<dbReference type="EMBL" id="BPLR01016273">
    <property type="protein sequence ID" value="GIY82722.1"/>
    <property type="molecule type" value="Genomic_DNA"/>
</dbReference>
<sequence>MTSYQEPRVKKGKKKSQHLFTVSNHNYSAIAYSNAGLPKRAGGMPPLIYNQHLFTVSNHNYSAIAYSNAGLPKRAERGMPRILRVPIQLLPSAVCLADNGPLTLITHQEPGGNKSMDIHANNCFSISHLSICGRNG</sequence>
<dbReference type="AlphaFoldDB" id="A0AAV4WJA3"/>
<gene>
    <name evidence="1" type="ORF">CEXT_621231</name>
</gene>
<proteinExistence type="predicted"/>
<name>A0AAV4WJA3_CAEEX</name>
<comment type="caution">
    <text evidence="1">The sequence shown here is derived from an EMBL/GenBank/DDBJ whole genome shotgun (WGS) entry which is preliminary data.</text>
</comment>
<evidence type="ECO:0000313" key="2">
    <source>
        <dbReference type="Proteomes" id="UP001054945"/>
    </source>
</evidence>
<dbReference type="Proteomes" id="UP001054945">
    <property type="component" value="Unassembled WGS sequence"/>
</dbReference>